<proteinExistence type="predicted"/>
<sequence length="185" mass="21366">MWKLGFFVALLLIAVVSAKPKLGRVRDLRAPTRRGLKLDLETPKSLMRQRGSTPKYETLKSTKRGYKYDVENPESLMWERGLIPQYEDDPDVYRDTAWFLDKIIMDEAEVVHQPIPPEVNYRFGSGKKQECINGKKTLPPQCQWKGMVILEEEPTQPVEVKLTVSNKYCNRAGDKPKPKVIECEE</sequence>
<accession>A0A2B4R8Q5</accession>
<reference evidence="3" key="1">
    <citation type="journal article" date="2017" name="bioRxiv">
        <title>Comparative analysis of the genomes of Stylophora pistillata and Acropora digitifera provides evidence for extensive differences between species of corals.</title>
        <authorList>
            <person name="Voolstra C.R."/>
            <person name="Li Y."/>
            <person name="Liew Y.J."/>
            <person name="Baumgarten S."/>
            <person name="Zoccola D."/>
            <person name="Flot J.-F."/>
            <person name="Tambutte S."/>
            <person name="Allemand D."/>
            <person name="Aranda M."/>
        </authorList>
    </citation>
    <scope>NUCLEOTIDE SEQUENCE [LARGE SCALE GENOMIC DNA]</scope>
</reference>
<feature type="chain" id="PRO_5012835046" evidence="1">
    <location>
        <begin position="19"/>
        <end position="185"/>
    </location>
</feature>
<feature type="signal peptide" evidence="1">
    <location>
        <begin position="1"/>
        <end position="18"/>
    </location>
</feature>
<dbReference type="Proteomes" id="UP000225706">
    <property type="component" value="Unassembled WGS sequence"/>
</dbReference>
<dbReference type="AlphaFoldDB" id="A0A2B4R8Q5"/>
<gene>
    <name evidence="2" type="ORF">AWC38_SpisGene21095</name>
</gene>
<organism evidence="2 3">
    <name type="scientific">Stylophora pistillata</name>
    <name type="common">Smooth cauliflower coral</name>
    <dbReference type="NCBI Taxonomy" id="50429"/>
    <lineage>
        <taxon>Eukaryota</taxon>
        <taxon>Metazoa</taxon>
        <taxon>Cnidaria</taxon>
        <taxon>Anthozoa</taxon>
        <taxon>Hexacorallia</taxon>
        <taxon>Scleractinia</taxon>
        <taxon>Astrocoeniina</taxon>
        <taxon>Pocilloporidae</taxon>
        <taxon>Stylophora</taxon>
    </lineage>
</organism>
<dbReference type="EMBL" id="LSMT01000740">
    <property type="protein sequence ID" value="PFX14724.1"/>
    <property type="molecule type" value="Genomic_DNA"/>
</dbReference>
<evidence type="ECO:0000313" key="2">
    <source>
        <dbReference type="EMBL" id="PFX14724.1"/>
    </source>
</evidence>
<evidence type="ECO:0000256" key="1">
    <source>
        <dbReference type="SAM" id="SignalP"/>
    </source>
</evidence>
<keyword evidence="3" id="KW-1185">Reference proteome</keyword>
<protein>
    <submittedName>
        <fullName evidence="2">Uncharacterized protein</fullName>
    </submittedName>
</protein>
<evidence type="ECO:0000313" key="3">
    <source>
        <dbReference type="Proteomes" id="UP000225706"/>
    </source>
</evidence>
<dbReference type="OrthoDB" id="5949386at2759"/>
<comment type="caution">
    <text evidence="2">The sequence shown here is derived from an EMBL/GenBank/DDBJ whole genome shotgun (WGS) entry which is preliminary data.</text>
</comment>
<keyword evidence="1" id="KW-0732">Signal</keyword>
<name>A0A2B4R8Q5_STYPI</name>